<protein>
    <submittedName>
        <fullName evidence="3">Uncharacterized protein</fullName>
    </submittedName>
</protein>
<evidence type="ECO:0000256" key="2">
    <source>
        <dbReference type="SAM" id="Phobius"/>
    </source>
</evidence>
<sequence length="143" mass="14734">MPFGAGLALWLRTLPTTIDSAAQLTRVEFGWPLVWTTQDLTRYAPQRYPASMDYIGGKYVVDPPPSVEDWWLFAADAVILGACAFLVFALVVRLLRPVLLGRGRGGGRGCGGGADSGVGAGGGDPGADSGAGSGAGPGRPDQT</sequence>
<keyword evidence="2" id="KW-1133">Transmembrane helix</keyword>
<proteinExistence type="predicted"/>
<dbReference type="RefSeq" id="WP_344030974.1">
    <property type="nucleotide sequence ID" value="NZ_BAAAOB010000001.1"/>
</dbReference>
<keyword evidence="2" id="KW-0812">Transmembrane</keyword>
<feature type="transmembrane region" description="Helical" evidence="2">
    <location>
        <begin position="70"/>
        <end position="95"/>
    </location>
</feature>
<feature type="compositionally biased region" description="Gly residues" evidence="1">
    <location>
        <begin position="102"/>
        <end position="137"/>
    </location>
</feature>
<dbReference type="Proteomes" id="UP001500851">
    <property type="component" value="Unassembled WGS sequence"/>
</dbReference>
<organism evidence="3 4">
    <name type="scientific">Leucobacter iarius</name>
    <dbReference type="NCBI Taxonomy" id="333963"/>
    <lineage>
        <taxon>Bacteria</taxon>
        <taxon>Bacillati</taxon>
        <taxon>Actinomycetota</taxon>
        <taxon>Actinomycetes</taxon>
        <taxon>Micrococcales</taxon>
        <taxon>Microbacteriaceae</taxon>
        <taxon>Leucobacter</taxon>
    </lineage>
</organism>
<evidence type="ECO:0000256" key="1">
    <source>
        <dbReference type="SAM" id="MobiDB-lite"/>
    </source>
</evidence>
<evidence type="ECO:0000313" key="3">
    <source>
        <dbReference type="EMBL" id="GAA1786538.1"/>
    </source>
</evidence>
<accession>A0ABN2LF24</accession>
<keyword evidence="2" id="KW-0472">Membrane</keyword>
<reference evidence="3 4" key="1">
    <citation type="journal article" date="2019" name="Int. J. Syst. Evol. Microbiol.">
        <title>The Global Catalogue of Microorganisms (GCM) 10K type strain sequencing project: providing services to taxonomists for standard genome sequencing and annotation.</title>
        <authorList>
            <consortium name="The Broad Institute Genomics Platform"/>
            <consortium name="The Broad Institute Genome Sequencing Center for Infectious Disease"/>
            <person name="Wu L."/>
            <person name="Ma J."/>
        </authorList>
    </citation>
    <scope>NUCLEOTIDE SEQUENCE [LARGE SCALE GENOMIC DNA]</scope>
    <source>
        <strain evidence="3 4">JCM 14736</strain>
    </source>
</reference>
<name>A0ABN2LF24_9MICO</name>
<dbReference type="EMBL" id="BAAAOB010000001">
    <property type="protein sequence ID" value="GAA1786538.1"/>
    <property type="molecule type" value="Genomic_DNA"/>
</dbReference>
<comment type="caution">
    <text evidence="3">The sequence shown here is derived from an EMBL/GenBank/DDBJ whole genome shotgun (WGS) entry which is preliminary data.</text>
</comment>
<feature type="region of interest" description="Disordered" evidence="1">
    <location>
        <begin position="102"/>
        <end position="143"/>
    </location>
</feature>
<evidence type="ECO:0000313" key="4">
    <source>
        <dbReference type="Proteomes" id="UP001500851"/>
    </source>
</evidence>
<gene>
    <name evidence="3" type="ORF">GCM10009768_14280</name>
</gene>
<keyword evidence="4" id="KW-1185">Reference proteome</keyword>